<dbReference type="InterPro" id="IPR052006">
    <property type="entry name" value="MLP-like"/>
</dbReference>
<dbReference type="Gene3D" id="3.30.530.20">
    <property type="match status" value="1"/>
</dbReference>
<dbReference type="Pfam" id="PF00407">
    <property type="entry name" value="Bet_v_1"/>
    <property type="match status" value="1"/>
</dbReference>
<protein>
    <submittedName>
        <fullName evidence="3">Bet v I/Major latex protein</fullName>
    </submittedName>
</protein>
<dbReference type="InterPro" id="IPR000916">
    <property type="entry name" value="Bet_v_I/MLP"/>
</dbReference>
<feature type="domain" description="Bet v I/Major latex protein" evidence="2">
    <location>
        <begin position="5"/>
        <end position="61"/>
    </location>
</feature>
<reference evidence="4" key="1">
    <citation type="submission" date="2016-06" db="EMBL/GenBank/DDBJ databases">
        <title>Parallel loss of symbiosis genes in relatives of nitrogen-fixing non-legume Parasponia.</title>
        <authorList>
            <person name="Van Velzen R."/>
            <person name="Holmer R."/>
            <person name="Bu F."/>
            <person name="Rutten L."/>
            <person name="Van Zeijl A."/>
            <person name="Liu W."/>
            <person name="Santuari L."/>
            <person name="Cao Q."/>
            <person name="Sharma T."/>
            <person name="Shen D."/>
            <person name="Roswanjaya Y."/>
            <person name="Wardhani T."/>
            <person name="Kalhor M.S."/>
            <person name="Jansen J."/>
            <person name="Van den Hoogen J."/>
            <person name="Gungor B."/>
            <person name="Hartog M."/>
            <person name="Hontelez J."/>
            <person name="Verver J."/>
            <person name="Yang W.-C."/>
            <person name="Schijlen E."/>
            <person name="Repin R."/>
            <person name="Schilthuizen M."/>
            <person name="Schranz E."/>
            <person name="Heidstra R."/>
            <person name="Miyata K."/>
            <person name="Fedorova E."/>
            <person name="Kohlen W."/>
            <person name="Bisseling T."/>
            <person name="Smit S."/>
            <person name="Geurts R."/>
        </authorList>
    </citation>
    <scope>NUCLEOTIDE SEQUENCE [LARGE SCALE GENOMIC DNA]</scope>
    <source>
        <strain evidence="4">cv. RG33-2</strain>
    </source>
</reference>
<sequence>MAQIAKMELHLEIRSSAERFYNMLRSKQCLFPKICPEVFKDVNAIKGDWESVGSIKQWTYLA</sequence>
<dbReference type="PANTHER" id="PTHR31338:SF16">
    <property type="entry name" value="POLYKETIDE CYCLASE_DEHYDRASE AND LIPID TRANSPORT SUPERFAMILY PROTEIN"/>
    <property type="match status" value="1"/>
</dbReference>
<accession>A0A2P5F9J4</accession>
<gene>
    <name evidence="3" type="ORF">TorRG33x02_097070</name>
</gene>
<dbReference type="SUPFAM" id="SSF55961">
    <property type="entry name" value="Bet v1-like"/>
    <property type="match status" value="1"/>
</dbReference>
<dbReference type="AlphaFoldDB" id="A0A2P5F9J4"/>
<comment type="similarity">
    <text evidence="1">Belongs to the MLP family.</text>
</comment>
<organism evidence="3 4">
    <name type="scientific">Trema orientale</name>
    <name type="common">Charcoal tree</name>
    <name type="synonym">Celtis orientalis</name>
    <dbReference type="NCBI Taxonomy" id="63057"/>
    <lineage>
        <taxon>Eukaryota</taxon>
        <taxon>Viridiplantae</taxon>
        <taxon>Streptophyta</taxon>
        <taxon>Embryophyta</taxon>
        <taxon>Tracheophyta</taxon>
        <taxon>Spermatophyta</taxon>
        <taxon>Magnoliopsida</taxon>
        <taxon>eudicotyledons</taxon>
        <taxon>Gunneridae</taxon>
        <taxon>Pentapetalae</taxon>
        <taxon>rosids</taxon>
        <taxon>fabids</taxon>
        <taxon>Rosales</taxon>
        <taxon>Cannabaceae</taxon>
        <taxon>Trema</taxon>
    </lineage>
</organism>
<evidence type="ECO:0000313" key="3">
    <source>
        <dbReference type="EMBL" id="PON94460.1"/>
    </source>
</evidence>
<evidence type="ECO:0000256" key="1">
    <source>
        <dbReference type="ARBA" id="ARBA00038242"/>
    </source>
</evidence>
<evidence type="ECO:0000259" key="2">
    <source>
        <dbReference type="Pfam" id="PF00407"/>
    </source>
</evidence>
<dbReference type="InterPro" id="IPR023393">
    <property type="entry name" value="START-like_dom_sf"/>
</dbReference>
<evidence type="ECO:0000313" key="4">
    <source>
        <dbReference type="Proteomes" id="UP000237000"/>
    </source>
</evidence>
<name>A0A2P5F9J4_TREOI</name>
<keyword evidence="4" id="KW-1185">Reference proteome</keyword>
<dbReference type="EMBL" id="JXTC01000051">
    <property type="protein sequence ID" value="PON94460.1"/>
    <property type="molecule type" value="Genomic_DNA"/>
</dbReference>
<dbReference type="GO" id="GO:0006952">
    <property type="term" value="P:defense response"/>
    <property type="evidence" value="ECO:0007669"/>
    <property type="project" value="InterPro"/>
</dbReference>
<comment type="caution">
    <text evidence="3">The sequence shown here is derived from an EMBL/GenBank/DDBJ whole genome shotgun (WGS) entry which is preliminary data.</text>
</comment>
<proteinExistence type="inferred from homology"/>
<dbReference type="PANTHER" id="PTHR31338">
    <property type="entry name" value="POLYKETIDE CYCLASE/DEHYDRASE AND LIPID TRANSPORT SUPERFAMILY PROTEIN"/>
    <property type="match status" value="1"/>
</dbReference>
<dbReference type="Proteomes" id="UP000237000">
    <property type="component" value="Unassembled WGS sequence"/>
</dbReference>
<feature type="non-terminal residue" evidence="3">
    <location>
        <position position="62"/>
    </location>
</feature>
<dbReference type="InParanoid" id="A0A2P5F9J4"/>
<dbReference type="OrthoDB" id="1072116at2759"/>